<dbReference type="InterPro" id="IPR014001">
    <property type="entry name" value="Helicase_ATP-bd"/>
</dbReference>
<dbReference type="PROSITE" id="PS51192">
    <property type="entry name" value="HELICASE_ATP_BIND_1"/>
    <property type="match status" value="1"/>
</dbReference>
<dbReference type="InterPro" id="IPR027417">
    <property type="entry name" value="P-loop_NTPase"/>
</dbReference>
<comment type="caution">
    <text evidence="2">The sequence shown here is derived from an EMBL/GenBank/DDBJ whole genome shotgun (WGS) entry which is preliminary data.</text>
</comment>
<evidence type="ECO:0000313" key="2">
    <source>
        <dbReference type="EMBL" id="KDC52874.1"/>
    </source>
</evidence>
<accession>A0ABD3YDI4</accession>
<dbReference type="SUPFAM" id="SSF52540">
    <property type="entry name" value="P-loop containing nucleoside triphosphate hydrolases"/>
    <property type="match status" value="1"/>
</dbReference>
<protein>
    <recommendedName>
        <fullName evidence="1">Helicase ATP-binding domain-containing protein</fullName>
    </recommendedName>
</protein>
<dbReference type="Pfam" id="PF13245">
    <property type="entry name" value="AAA_19"/>
    <property type="match status" value="1"/>
</dbReference>
<evidence type="ECO:0000259" key="1">
    <source>
        <dbReference type="PROSITE" id="PS51192"/>
    </source>
</evidence>
<gene>
    <name evidence="2" type="ORF">DC53_02810</name>
</gene>
<dbReference type="InterPro" id="IPR011528">
    <property type="entry name" value="NERD"/>
</dbReference>
<dbReference type="RefSeq" id="WP_033028540.1">
    <property type="nucleotide sequence ID" value="NZ_JJNZ01000008.1"/>
</dbReference>
<proteinExistence type="predicted"/>
<reference evidence="2 3" key="1">
    <citation type="submission" date="2014-04" db="EMBL/GenBank/DDBJ databases">
        <title>Pseudoalteromonas galatheae sp. nov., isolated from a deep-sea polychaete near Canal Concepcion, Chile.</title>
        <authorList>
            <person name="Machado H.R."/>
            <person name="Gram L."/>
            <person name="Vynne N.G."/>
        </authorList>
    </citation>
    <scope>NUCLEOTIDE SEQUENCE [LARGE SCALE GENOMIC DNA]</scope>
    <source>
        <strain evidence="2 3">KMM216</strain>
    </source>
</reference>
<feature type="domain" description="Helicase ATP-binding" evidence="1">
    <location>
        <begin position="229"/>
        <end position="358"/>
    </location>
</feature>
<dbReference type="EMBL" id="JJNZ01000008">
    <property type="protein sequence ID" value="KDC52874.1"/>
    <property type="molecule type" value="Genomic_DNA"/>
</dbReference>
<dbReference type="SMART" id="SM00487">
    <property type="entry name" value="DEXDc"/>
    <property type="match status" value="1"/>
</dbReference>
<dbReference type="Pfam" id="PF08378">
    <property type="entry name" value="NERD"/>
    <property type="match status" value="1"/>
</dbReference>
<evidence type="ECO:0000313" key="3">
    <source>
        <dbReference type="Proteomes" id="UP000027154"/>
    </source>
</evidence>
<name>A0ABD3YDI4_9GAMM</name>
<dbReference type="Proteomes" id="UP000027154">
    <property type="component" value="Unassembled WGS sequence"/>
</dbReference>
<dbReference type="Gene3D" id="3.40.50.300">
    <property type="entry name" value="P-loop containing nucleotide triphosphate hydrolases"/>
    <property type="match status" value="1"/>
</dbReference>
<dbReference type="AlphaFoldDB" id="A0ABD3YDI4"/>
<sequence>MAKMYPDFGPKSNNSFYAEPKLYQSLKTGLSDEYTVIHSIPWLSSALVEIYDDPSGIGEVDFLVIHPEKGMLAIEVKGGNFSRNGNGFYYSQGESGSHFDPFEQLNRGVFAIQKILKDANIYSRLGKAYYFPNTDFGLNLPPEYVDIHMGKRIRLVIDKEDLTYEAERVESLMDFYKALLGIGALGINSVNKVIQCLLPQGHGRACWIARIKDDNRTWLKLTEEQSSYANQAVESKRTLVTGWPGSGKTIVLIHACRQIVKKGKRALVVTFNKLLSDKIAKELVGESNCKVISFNKLCSEYSDEPAAIFHDESTLSKVVKENKLDEFDTLLVDEGQAISQEAWKLFENSFKDKQIIVMCDDAQAFGYERSVSEGLLSELLDVTPYLLTESLRMPKAVCEELKLFSTPRYAVINKREPEKDTLHRLVTHDQTQRLRQVVARLLSDGIAKEDICVLKPGYLSIPADLVPAGVDVESIGRFRGLEKPVVIIYSSENISDSEFFCAYSRATSRCIVLLDANLIKKGRYSELGKRIFAADPNKVDTIAEKGLMKNKIQDFNFEKRLIVDDFIQLEWCEEWKGFLFFCDLNPLIQELLISHLQINCPKKGIISWSNTSTEYLKMTGISNIKLGSQINQGQASLSFCDKCGLITPRHLNCFTCEAKEFNQDDKDFIVNQVREIGALLNKKRVISAEEKKDMCIFLSAVLLAMSNQKDFKRPIVLKAVESANSYICQAVVVHTLYLVFRNKQQTLLKIQNKKVIAFVKKCAPSISDDLSDSSLAAFVADGINKLIDAEILRRVEKGVCEVILEFET</sequence>
<organism evidence="2 3">
    <name type="scientific">Pseudoalteromonas fuliginea</name>
    <dbReference type="NCBI Taxonomy" id="1872678"/>
    <lineage>
        <taxon>Bacteria</taxon>
        <taxon>Pseudomonadati</taxon>
        <taxon>Pseudomonadota</taxon>
        <taxon>Gammaproteobacteria</taxon>
        <taxon>Alteromonadales</taxon>
        <taxon>Pseudoalteromonadaceae</taxon>
        <taxon>Pseudoalteromonas</taxon>
    </lineage>
</organism>